<organism evidence="8">
    <name type="scientific">marine metagenome</name>
    <dbReference type="NCBI Taxonomy" id="408172"/>
    <lineage>
        <taxon>unclassified sequences</taxon>
        <taxon>metagenomes</taxon>
        <taxon>ecological metagenomes</taxon>
    </lineage>
</organism>
<feature type="non-terminal residue" evidence="8">
    <location>
        <position position="1"/>
    </location>
</feature>
<evidence type="ECO:0000256" key="5">
    <source>
        <dbReference type="ARBA" id="ARBA00023133"/>
    </source>
</evidence>
<reference evidence="8" key="1">
    <citation type="submission" date="2018-05" db="EMBL/GenBank/DDBJ databases">
        <authorList>
            <person name="Lanie J.A."/>
            <person name="Ng W.-L."/>
            <person name="Kazmierczak K.M."/>
            <person name="Andrzejewski T.M."/>
            <person name="Davidsen T.M."/>
            <person name="Wayne K.J."/>
            <person name="Tettelin H."/>
            <person name="Glass J.I."/>
            <person name="Rusch D."/>
            <person name="Podicherti R."/>
            <person name="Tsui H.-C.T."/>
            <person name="Winkler M.E."/>
        </authorList>
    </citation>
    <scope>NUCLEOTIDE SEQUENCE</scope>
</reference>
<keyword evidence="2" id="KW-0285">Flavoprotein</keyword>
<dbReference type="InterPro" id="IPR050464">
    <property type="entry name" value="Zeta_carotene_desat/Oxidored"/>
</dbReference>
<dbReference type="InterPro" id="IPR004572">
    <property type="entry name" value="Protoporphyrinogen_oxidase"/>
</dbReference>
<evidence type="ECO:0000256" key="4">
    <source>
        <dbReference type="ARBA" id="ARBA00023002"/>
    </source>
</evidence>
<dbReference type="Gene3D" id="3.90.660.20">
    <property type="entry name" value="Protoporphyrinogen oxidase, mitochondrial, domain 2"/>
    <property type="match status" value="1"/>
</dbReference>
<sequence>VAGRRVVVVGAGISGLTTAHRLVADHPDLAVTVLEAGPRVGGALVTSPLEGTGLEVDEGADAFLVRVPWATELCAELGLGDELVAPRVRQASLWLDGALRPLPVPNVLGLPLDPSTVAPGILEAADLDRLTGTGHPDVPLPDGDLSVGAVVRACVGDAVHERLVDPLLGGVNAGRADDLSCTTMAPQLLAAARSHNGLLGSLRAAHRSVDPTVPVFNAPRDGMGQLATALAGRLGDRVRRNTPVVSLNRVSDGWAVGTADGGTVAADAVVVATPAHAAAAQLAPVAPDGAEILAELVHASVVLTTVAFRRADLAVPNDRSGFLVGRSEGLLITACSFADRKWPHLDHGDHTVLRISCGRVDDDRPADLDDRSLREALLADLATTLGTDAPPSALRISRWPRSLVQFPVGHAGRMAEVDRDLSDRAPGVVLAGAARYGVGIPACIRSGTEAATAAAAHCT</sequence>
<dbReference type="NCBIfam" id="TIGR00562">
    <property type="entry name" value="proto_IX_ox"/>
    <property type="match status" value="1"/>
</dbReference>
<evidence type="ECO:0000259" key="7">
    <source>
        <dbReference type="Pfam" id="PF01593"/>
    </source>
</evidence>
<dbReference type="Pfam" id="PF01593">
    <property type="entry name" value="Amino_oxidase"/>
    <property type="match status" value="1"/>
</dbReference>
<feature type="domain" description="Amine oxidase" evidence="7">
    <location>
        <begin position="13"/>
        <end position="453"/>
    </location>
</feature>
<dbReference type="EMBL" id="UINC01001442">
    <property type="protein sequence ID" value="SUZ80815.1"/>
    <property type="molecule type" value="Genomic_DNA"/>
</dbReference>
<name>A0A381QN64_9ZZZZ</name>
<evidence type="ECO:0000256" key="1">
    <source>
        <dbReference type="ARBA" id="ARBA00001974"/>
    </source>
</evidence>
<evidence type="ECO:0000256" key="2">
    <source>
        <dbReference type="ARBA" id="ARBA00022630"/>
    </source>
</evidence>
<keyword evidence="4" id="KW-0560">Oxidoreductase</keyword>
<gene>
    <name evidence="8" type="ORF">METZ01_LOCUS33669</name>
</gene>
<comment type="cofactor">
    <cofactor evidence="1">
        <name>FAD</name>
        <dbReference type="ChEBI" id="CHEBI:57692"/>
    </cofactor>
</comment>
<dbReference type="InterPro" id="IPR036188">
    <property type="entry name" value="FAD/NAD-bd_sf"/>
</dbReference>
<dbReference type="PANTHER" id="PTHR42923:SF3">
    <property type="entry name" value="PROTOPORPHYRINOGEN OXIDASE"/>
    <property type="match status" value="1"/>
</dbReference>
<evidence type="ECO:0000313" key="8">
    <source>
        <dbReference type="EMBL" id="SUZ80815.1"/>
    </source>
</evidence>
<dbReference type="SUPFAM" id="SSF54373">
    <property type="entry name" value="FAD-linked reductases, C-terminal domain"/>
    <property type="match status" value="1"/>
</dbReference>
<proteinExistence type="predicted"/>
<accession>A0A381QN64</accession>
<dbReference type="GO" id="GO:0006783">
    <property type="term" value="P:heme biosynthetic process"/>
    <property type="evidence" value="ECO:0007669"/>
    <property type="project" value="UniProtKB-KW"/>
</dbReference>
<dbReference type="Gene3D" id="3.50.50.60">
    <property type="entry name" value="FAD/NAD(P)-binding domain"/>
    <property type="match status" value="1"/>
</dbReference>
<dbReference type="SUPFAM" id="SSF51905">
    <property type="entry name" value="FAD/NAD(P)-binding domain"/>
    <property type="match status" value="1"/>
</dbReference>
<keyword evidence="3" id="KW-0274">FAD</keyword>
<protein>
    <recommendedName>
        <fullName evidence="7">Amine oxidase domain-containing protein</fullName>
    </recommendedName>
</protein>
<evidence type="ECO:0000256" key="6">
    <source>
        <dbReference type="ARBA" id="ARBA00023444"/>
    </source>
</evidence>
<dbReference type="InterPro" id="IPR002937">
    <property type="entry name" value="Amino_oxidase"/>
</dbReference>
<keyword evidence="5" id="KW-0350">Heme biosynthesis</keyword>
<comment type="pathway">
    <text evidence="6">Porphyrin-containing compound metabolism.</text>
</comment>
<dbReference type="Gene3D" id="1.10.3110.10">
    <property type="entry name" value="protoporphyrinogen ix oxidase, domain 3"/>
    <property type="match status" value="1"/>
</dbReference>
<dbReference type="AlphaFoldDB" id="A0A381QN64"/>
<dbReference type="PANTHER" id="PTHR42923">
    <property type="entry name" value="PROTOPORPHYRINOGEN OXIDASE"/>
    <property type="match status" value="1"/>
</dbReference>
<dbReference type="GO" id="GO:0004729">
    <property type="term" value="F:oxygen-dependent protoporphyrinogen oxidase activity"/>
    <property type="evidence" value="ECO:0007669"/>
    <property type="project" value="InterPro"/>
</dbReference>
<evidence type="ECO:0000256" key="3">
    <source>
        <dbReference type="ARBA" id="ARBA00022827"/>
    </source>
</evidence>